<evidence type="ECO:0000313" key="2">
    <source>
        <dbReference type="EMBL" id="PIR98042.1"/>
    </source>
</evidence>
<dbReference type="Proteomes" id="UP000231466">
    <property type="component" value="Unassembled WGS sequence"/>
</dbReference>
<dbReference type="AlphaFoldDB" id="A0A2H0VFZ8"/>
<comment type="caution">
    <text evidence="2">The sequence shown here is derived from an EMBL/GenBank/DDBJ whole genome shotgun (WGS) entry which is preliminary data.</text>
</comment>
<evidence type="ECO:0000256" key="1">
    <source>
        <dbReference type="SAM" id="Phobius"/>
    </source>
</evidence>
<reference evidence="3" key="1">
    <citation type="submission" date="2017-09" db="EMBL/GenBank/DDBJ databases">
        <title>Depth-based differentiation of microbial function through sediment-hosted aquifers and enrichment of novel symbionts in the deep terrestrial subsurface.</title>
        <authorList>
            <person name="Probst A.J."/>
            <person name="Ladd B."/>
            <person name="Jarett J.K."/>
            <person name="Geller-Mcgrath D.E."/>
            <person name="Sieber C.M.K."/>
            <person name="Emerson J.B."/>
            <person name="Anantharaman K."/>
            <person name="Thomas B.C."/>
            <person name="Malmstrom R."/>
            <person name="Stieglmeier M."/>
            <person name="Klingl A."/>
            <person name="Woyke T."/>
            <person name="Ryan C.M."/>
            <person name="Banfield J.F."/>
        </authorList>
    </citation>
    <scope>NUCLEOTIDE SEQUENCE [LARGE SCALE GENOMIC DNA]</scope>
</reference>
<feature type="transmembrane region" description="Helical" evidence="1">
    <location>
        <begin position="15"/>
        <end position="38"/>
    </location>
</feature>
<accession>A0A2H0VFZ8</accession>
<keyword evidence="1" id="KW-0812">Transmembrane</keyword>
<keyword evidence="1" id="KW-0472">Membrane</keyword>
<protein>
    <submittedName>
        <fullName evidence="2">Uncharacterized protein</fullName>
    </submittedName>
</protein>
<proteinExistence type="predicted"/>
<evidence type="ECO:0000313" key="3">
    <source>
        <dbReference type="Proteomes" id="UP000231466"/>
    </source>
</evidence>
<sequence length="70" mass="7889">MTKANLKLKLSMDRWFVVISGLLIVLIIGISIFSIVFLSNHMFMGFSPLEEGEGGIKFNIEEFKSLNLPN</sequence>
<dbReference type="EMBL" id="PFAH01000005">
    <property type="protein sequence ID" value="PIR98042.1"/>
    <property type="molecule type" value="Genomic_DNA"/>
</dbReference>
<keyword evidence="1" id="KW-1133">Transmembrane helix</keyword>
<gene>
    <name evidence="2" type="ORF">COT89_01195</name>
</gene>
<name>A0A2H0VFZ8_9BACT</name>
<organism evidence="2 3">
    <name type="scientific">Candidatus Colwellbacteria bacterium CG10_big_fil_rev_8_21_14_0_10_42_22</name>
    <dbReference type="NCBI Taxonomy" id="1974540"/>
    <lineage>
        <taxon>Bacteria</taxon>
        <taxon>Candidatus Colwelliibacteriota</taxon>
    </lineage>
</organism>